<proteinExistence type="predicted"/>
<dbReference type="EMBL" id="LAZR01002449">
    <property type="protein sequence ID" value="KKN29914.1"/>
    <property type="molecule type" value="Genomic_DNA"/>
</dbReference>
<name>A0A0F9PIC6_9ZZZZ</name>
<accession>A0A0F9PIC6</accession>
<sequence length="58" mass="6558">MCCSSDVKCDIKVTELKDGYQIKITGKDVKEALKSANLKKYIESCCSDKVPFKDFCCR</sequence>
<gene>
    <name evidence="1" type="ORF">LCGC14_0839380</name>
</gene>
<dbReference type="AlphaFoldDB" id="A0A0F9PIC6"/>
<protein>
    <submittedName>
        <fullName evidence="1">Uncharacterized protein</fullName>
    </submittedName>
</protein>
<comment type="caution">
    <text evidence="1">The sequence shown here is derived from an EMBL/GenBank/DDBJ whole genome shotgun (WGS) entry which is preliminary data.</text>
</comment>
<reference evidence="1" key="1">
    <citation type="journal article" date="2015" name="Nature">
        <title>Complex archaea that bridge the gap between prokaryotes and eukaryotes.</title>
        <authorList>
            <person name="Spang A."/>
            <person name="Saw J.H."/>
            <person name="Jorgensen S.L."/>
            <person name="Zaremba-Niedzwiedzka K."/>
            <person name="Martijn J."/>
            <person name="Lind A.E."/>
            <person name="van Eijk R."/>
            <person name="Schleper C."/>
            <person name="Guy L."/>
            <person name="Ettema T.J."/>
        </authorList>
    </citation>
    <scope>NUCLEOTIDE SEQUENCE</scope>
</reference>
<organism evidence="1">
    <name type="scientific">marine sediment metagenome</name>
    <dbReference type="NCBI Taxonomy" id="412755"/>
    <lineage>
        <taxon>unclassified sequences</taxon>
        <taxon>metagenomes</taxon>
        <taxon>ecological metagenomes</taxon>
    </lineage>
</organism>
<evidence type="ECO:0000313" key="1">
    <source>
        <dbReference type="EMBL" id="KKN29914.1"/>
    </source>
</evidence>